<gene>
    <name evidence="1" type="ORF">G8E00_10970</name>
</gene>
<keyword evidence="2" id="KW-1185">Reference proteome</keyword>
<organism evidence="1 2">
    <name type="scientific">Acinetobacter shaoyimingii</name>
    <dbReference type="NCBI Taxonomy" id="2715164"/>
    <lineage>
        <taxon>Bacteria</taxon>
        <taxon>Pseudomonadati</taxon>
        <taxon>Pseudomonadota</taxon>
        <taxon>Gammaproteobacteria</taxon>
        <taxon>Moraxellales</taxon>
        <taxon>Moraxellaceae</taxon>
        <taxon>Acinetobacter</taxon>
    </lineage>
</organism>
<dbReference type="RefSeq" id="WP_166224564.1">
    <property type="nucleotide sequence ID" value="NZ_CP049801.1"/>
</dbReference>
<evidence type="ECO:0000313" key="1">
    <source>
        <dbReference type="EMBL" id="QIO06438.1"/>
    </source>
</evidence>
<dbReference type="EMBL" id="CP049801">
    <property type="protein sequence ID" value="QIO06438.1"/>
    <property type="molecule type" value="Genomic_DNA"/>
</dbReference>
<protein>
    <submittedName>
        <fullName evidence="1">Uncharacterized protein</fullName>
    </submittedName>
</protein>
<sequence length="162" mass="18415">MKLIIDGSTQTITSSTESRESLSKKIYFSGLSVFKIISRTQGSVVKSLINRAKTEQIPIANESRCYDVTKVTVQEDDKTTKDYTNVCIYQSERHIGEFFQLSKPGGFSKIETFKRNNPQHKDAIDRALKAAERIGMTDIQGFLCQEKGMPIRFIDPHWRTSS</sequence>
<name>A0A6G8RXA7_9GAMM</name>
<dbReference type="Proteomes" id="UP000502297">
    <property type="component" value="Chromosome"/>
</dbReference>
<dbReference type="AlphaFoldDB" id="A0A6G8RXA7"/>
<proteinExistence type="predicted"/>
<evidence type="ECO:0000313" key="2">
    <source>
        <dbReference type="Proteomes" id="UP000502297"/>
    </source>
</evidence>
<reference evidence="1 2" key="1">
    <citation type="submission" date="2020-03" db="EMBL/GenBank/DDBJ databases">
        <authorList>
            <person name="Zhu W."/>
        </authorList>
    </citation>
    <scope>NUCLEOTIDE SEQUENCE [LARGE SCALE GENOMIC DNA]</scope>
    <source>
        <strain evidence="1 2">323-1</strain>
    </source>
</reference>
<accession>A0A6G8RXA7</accession>
<dbReference type="KEGG" id="asha:G8E00_10970"/>